<organism evidence="3 4">
    <name type="scientific">Coemansia spiralis</name>
    <dbReference type="NCBI Taxonomy" id="417178"/>
    <lineage>
        <taxon>Eukaryota</taxon>
        <taxon>Fungi</taxon>
        <taxon>Fungi incertae sedis</taxon>
        <taxon>Zoopagomycota</taxon>
        <taxon>Kickxellomycotina</taxon>
        <taxon>Kickxellomycetes</taxon>
        <taxon>Kickxellales</taxon>
        <taxon>Kickxellaceae</taxon>
        <taxon>Coemansia</taxon>
    </lineage>
</organism>
<feature type="region of interest" description="Disordered" evidence="1">
    <location>
        <begin position="602"/>
        <end position="626"/>
    </location>
</feature>
<dbReference type="PANTHER" id="PTHR16151">
    <property type="entry name" value="HAUS AUGMIN-LIKE COMPLEX SUBUNIT 6"/>
    <property type="match status" value="1"/>
</dbReference>
<feature type="domain" description="HAUS augmin-like complex subunit 6 N-terminal" evidence="2">
    <location>
        <begin position="13"/>
        <end position="222"/>
    </location>
</feature>
<feature type="compositionally biased region" description="Basic and acidic residues" evidence="1">
    <location>
        <begin position="602"/>
        <end position="613"/>
    </location>
</feature>
<dbReference type="Pfam" id="PF14661">
    <property type="entry name" value="HAUS6_N"/>
    <property type="match status" value="1"/>
</dbReference>
<comment type="caution">
    <text evidence="3">The sequence shown here is derived from an EMBL/GenBank/DDBJ whole genome shotgun (WGS) entry which is preliminary data.</text>
</comment>
<reference evidence="3" key="1">
    <citation type="submission" date="2022-07" db="EMBL/GenBank/DDBJ databases">
        <title>Phylogenomic reconstructions and comparative analyses of Kickxellomycotina fungi.</title>
        <authorList>
            <person name="Reynolds N.K."/>
            <person name="Stajich J.E."/>
            <person name="Barry K."/>
            <person name="Grigoriev I.V."/>
            <person name="Crous P."/>
            <person name="Smith M.E."/>
        </authorList>
    </citation>
    <scope>NUCLEOTIDE SEQUENCE</scope>
    <source>
        <strain evidence="3">NRRL 3115</strain>
    </source>
</reference>
<evidence type="ECO:0000313" key="4">
    <source>
        <dbReference type="Proteomes" id="UP001151518"/>
    </source>
</evidence>
<dbReference type="EMBL" id="JANBTW010000069">
    <property type="protein sequence ID" value="KAJ2673414.1"/>
    <property type="molecule type" value="Genomic_DNA"/>
</dbReference>
<evidence type="ECO:0000313" key="3">
    <source>
        <dbReference type="EMBL" id="KAJ2673414.1"/>
    </source>
</evidence>
<evidence type="ECO:0000259" key="2">
    <source>
        <dbReference type="Pfam" id="PF14661"/>
    </source>
</evidence>
<dbReference type="OrthoDB" id="5575722at2759"/>
<dbReference type="GO" id="GO:0008017">
    <property type="term" value="F:microtubule binding"/>
    <property type="evidence" value="ECO:0007669"/>
    <property type="project" value="TreeGrafter"/>
</dbReference>
<feature type="region of interest" description="Disordered" evidence="1">
    <location>
        <begin position="410"/>
        <end position="448"/>
    </location>
</feature>
<feature type="compositionally biased region" description="Basic and acidic residues" evidence="1">
    <location>
        <begin position="410"/>
        <end position="424"/>
    </location>
</feature>
<evidence type="ECO:0000256" key="1">
    <source>
        <dbReference type="SAM" id="MobiDB-lite"/>
    </source>
</evidence>
<dbReference type="PANTHER" id="PTHR16151:SF2">
    <property type="entry name" value="HAUS AUGMIN-LIKE COMPLEX SUBUNIT 6"/>
    <property type="match status" value="1"/>
</dbReference>
<accession>A0A9W8G529</accession>
<dbReference type="GO" id="GO:0070652">
    <property type="term" value="C:HAUS complex"/>
    <property type="evidence" value="ECO:0007669"/>
    <property type="project" value="InterPro"/>
</dbReference>
<name>A0A9W8G529_9FUNG</name>
<dbReference type="InterPro" id="IPR028163">
    <property type="entry name" value="HAUS_6_N"/>
</dbReference>
<dbReference type="GO" id="GO:1990498">
    <property type="term" value="C:mitotic spindle microtubule"/>
    <property type="evidence" value="ECO:0007669"/>
    <property type="project" value="TreeGrafter"/>
</dbReference>
<gene>
    <name evidence="3" type="ORF">GGI25_004749</name>
</gene>
<feature type="region of interest" description="Disordered" evidence="1">
    <location>
        <begin position="465"/>
        <end position="498"/>
    </location>
</feature>
<dbReference type="Proteomes" id="UP001151518">
    <property type="component" value="Unassembled WGS sequence"/>
</dbReference>
<sequence length="626" mass="70505">MADQSEDEQRRDFWQTLLAMGFDPQTSCTGTYSGIGLDAHVFQRGIYHMKAAELIFHFLFTKLDSARFKREFFDSWPIADPRQARDFRAHAFKWLEEIRRDSVEKQDGRWPVEVPVRRSYIDECKGMRFEEVLWSLARFVAHTLLCANGAWAKYLKHPMIIHTSGAVDRGMANSIAHALNNSRTRYARRLRDRLRAQETWRQTESELKEQIDATNNKRNRVHEAYRILRMKMGHAEGASNVPEVDASVQNVERTLGLLVDEAKRLWDESAGWVEKNKHSIDMVDAIIEQRANAVKLDGNRHVRLAPPPQLAADWARWLAENKATPFRGADIDLQVVARMAGACVGALRRSISSPEGTLALEGTAANAVAEDLPIFNADAVASRVQQLDEVLGEQETRIERLKRARMQLMEQRDRAERIVREQQASRRVSNKSEYAATDSVATPKQHTAGGVQVGHLAAAISRFAIRSSPQEKPDASGKKTTTSKQHSGRRDGSSVAELDNACKRTRMRTMRQLHDLWDSPAGSEKYPEQVASSAWPGLAGSAMPSNRLSLMSFMSDNSSANKSMLLSGSRKRTFGSVTEQTLVSDVDDLSNVGQRSLKRRAFARDHSNDHDESMLVDEGVPEFLVD</sequence>
<dbReference type="AlphaFoldDB" id="A0A9W8G529"/>
<proteinExistence type="predicted"/>
<dbReference type="InterPro" id="IPR026797">
    <property type="entry name" value="HAUS_6"/>
</dbReference>
<protein>
    <recommendedName>
        <fullName evidence="2">HAUS augmin-like complex subunit 6 N-terminal domain-containing protein</fullName>
    </recommendedName>
</protein>
<dbReference type="GO" id="GO:0051225">
    <property type="term" value="P:spindle assembly"/>
    <property type="evidence" value="ECO:0007669"/>
    <property type="project" value="InterPro"/>
</dbReference>